<dbReference type="GeneID" id="20213002"/>
<dbReference type="SUPFAM" id="SSF56235">
    <property type="entry name" value="N-terminal nucleophile aminohydrolases (Ntn hydrolases)"/>
    <property type="match status" value="1"/>
</dbReference>
<dbReference type="Proteomes" id="UP000015101">
    <property type="component" value="Unassembled WGS sequence"/>
</dbReference>
<gene>
    <name evidence="5" type="primary">20213002</name>
    <name evidence="4" type="ORF">HELRODRAFT_194397</name>
</gene>
<dbReference type="Pfam" id="PF01019">
    <property type="entry name" value="G_glu_transpept"/>
    <property type="match status" value="2"/>
</dbReference>
<organism evidence="5 6">
    <name type="scientific">Helobdella robusta</name>
    <name type="common">Californian leech</name>
    <dbReference type="NCBI Taxonomy" id="6412"/>
    <lineage>
        <taxon>Eukaryota</taxon>
        <taxon>Metazoa</taxon>
        <taxon>Spiralia</taxon>
        <taxon>Lophotrochozoa</taxon>
        <taxon>Annelida</taxon>
        <taxon>Clitellata</taxon>
        <taxon>Hirudinea</taxon>
        <taxon>Rhynchobdellida</taxon>
        <taxon>Glossiphoniidae</taxon>
        <taxon>Helobdella</taxon>
    </lineage>
</organism>
<evidence type="ECO:0000256" key="3">
    <source>
        <dbReference type="SAM" id="Phobius"/>
    </source>
</evidence>
<evidence type="ECO:0008006" key="7">
    <source>
        <dbReference type="Google" id="ProtNLM"/>
    </source>
</evidence>
<sequence length="624" mass="68422">MNSSNNDNFSNSIVNKAYDQDGDVVDDDQISRSSTSAENITTSDTMAIIEVPMKKIPILNCEIQEEFRNIILFSIFFSASITIALICTIYLGPPPADLHAAVSSRNGRCSKLGTPMLLKGGNIVDTAVAVSLCEAVLNPAEYGLGSCGMIIIQDQRNNVTNAIDFACSTIKYQKNESPSVEIPTLLKGLALVHGKFGHWRWSDVMRPVLDIINEENSNYGERSKFNELFNSIAQNGIQSSFYEGNVAKEIINIISNTSKDVKSEFQPNELSSYTAQLIDPIGLLFNGKYIESPSGKASLSMFLLLDTLQLLISSGKTQWNSTDYYHYYIEAVKLVTKTLEANYTYVYDMNNYGRKLLAIQLASAIKNTSSSSAAAAVAATTTSPPSSTNSFQTGSGNYDSHNDNNVFSNKSDNGYNNNAKDDGDEADVNLMLLSKSNSSLINIVGPNDGILSMITWSNTGHDIITKEHGITLNERLASADVLYSNRGYSESYISSLVHDTIKTCGLRLAISGSSYLDVSQVIINIFGLHMNQSEAVTRPRLYVIDGNIYCEVELFILIIHIDGIPGSVIEMLLKRGHASIHPINKLEKSPINSGMSRAVSIVWKDMEETGTISDPRDNYEVHNV</sequence>
<dbReference type="InterPro" id="IPR000101">
    <property type="entry name" value="GGT_peptidase"/>
</dbReference>
<dbReference type="PANTHER" id="PTHR11686:SF54">
    <property type="entry name" value="GLUTATHIONE HYDROLASE 7"/>
    <property type="match status" value="1"/>
</dbReference>
<evidence type="ECO:0000256" key="2">
    <source>
        <dbReference type="SAM" id="MobiDB-lite"/>
    </source>
</evidence>
<reference evidence="4 6" key="2">
    <citation type="journal article" date="2013" name="Nature">
        <title>Insights into bilaterian evolution from three spiralian genomes.</title>
        <authorList>
            <person name="Simakov O."/>
            <person name="Marletaz F."/>
            <person name="Cho S.J."/>
            <person name="Edsinger-Gonzales E."/>
            <person name="Havlak P."/>
            <person name="Hellsten U."/>
            <person name="Kuo D.H."/>
            <person name="Larsson T."/>
            <person name="Lv J."/>
            <person name="Arendt D."/>
            <person name="Savage R."/>
            <person name="Osoegawa K."/>
            <person name="de Jong P."/>
            <person name="Grimwood J."/>
            <person name="Chapman J.A."/>
            <person name="Shapiro H."/>
            <person name="Aerts A."/>
            <person name="Otillar R.P."/>
            <person name="Terry A.Y."/>
            <person name="Boore J.L."/>
            <person name="Grigoriev I.V."/>
            <person name="Lindberg D.R."/>
            <person name="Seaver E.C."/>
            <person name="Weisblat D.A."/>
            <person name="Putnam N.H."/>
            <person name="Rokhsar D.S."/>
        </authorList>
    </citation>
    <scope>NUCLEOTIDE SEQUENCE</scope>
</reference>
<dbReference type="InterPro" id="IPR043137">
    <property type="entry name" value="GGT_ssub_C"/>
</dbReference>
<dbReference type="CTD" id="20213002"/>
<keyword evidence="3" id="KW-0812">Transmembrane</keyword>
<proteinExistence type="predicted"/>
<dbReference type="RefSeq" id="XP_009029786.1">
    <property type="nucleotide sequence ID" value="XM_009031538.1"/>
</dbReference>
<dbReference type="STRING" id="6412.T1FW06"/>
<dbReference type="HOGENOM" id="CLU_438249_0_0_1"/>
<dbReference type="InterPro" id="IPR029055">
    <property type="entry name" value="Ntn_hydrolases_N"/>
</dbReference>
<protein>
    <recommendedName>
        <fullName evidence="7">Gamma-glutamyltransferase</fullName>
    </recommendedName>
</protein>
<reference evidence="5" key="3">
    <citation type="submission" date="2015-06" db="UniProtKB">
        <authorList>
            <consortium name="EnsemblMetazoa"/>
        </authorList>
    </citation>
    <scope>IDENTIFICATION</scope>
</reference>
<dbReference type="PRINTS" id="PR01210">
    <property type="entry name" value="GGTRANSPTASE"/>
</dbReference>
<dbReference type="eggNOG" id="KOG2410">
    <property type="taxonomic scope" value="Eukaryota"/>
</dbReference>
<feature type="compositionally biased region" description="Low complexity" evidence="2">
    <location>
        <begin position="381"/>
        <end position="390"/>
    </location>
</feature>
<dbReference type="InParanoid" id="T1FW06"/>
<dbReference type="EMBL" id="AMQM01007793">
    <property type="status" value="NOT_ANNOTATED_CDS"/>
    <property type="molecule type" value="Genomic_DNA"/>
</dbReference>
<evidence type="ECO:0000313" key="5">
    <source>
        <dbReference type="EnsemblMetazoa" id="HelroP194397"/>
    </source>
</evidence>
<keyword evidence="3" id="KW-0472">Membrane</keyword>
<dbReference type="GO" id="GO:0036374">
    <property type="term" value="F:glutathione hydrolase activity"/>
    <property type="evidence" value="ECO:0000318"/>
    <property type="project" value="GO_Central"/>
</dbReference>
<accession>T1FW06</accession>
<feature type="region of interest" description="Disordered" evidence="2">
    <location>
        <begin position="381"/>
        <end position="420"/>
    </location>
</feature>
<name>T1FW06_HELRO</name>
<reference evidence="6" key="1">
    <citation type="submission" date="2012-12" db="EMBL/GenBank/DDBJ databases">
        <authorList>
            <person name="Hellsten U."/>
            <person name="Grimwood J."/>
            <person name="Chapman J.A."/>
            <person name="Shapiro H."/>
            <person name="Aerts A."/>
            <person name="Otillar R.P."/>
            <person name="Terry A.Y."/>
            <person name="Boore J.L."/>
            <person name="Simakov O."/>
            <person name="Marletaz F."/>
            <person name="Cho S.-J."/>
            <person name="Edsinger-Gonzales E."/>
            <person name="Havlak P."/>
            <person name="Kuo D.-H."/>
            <person name="Larsson T."/>
            <person name="Lv J."/>
            <person name="Arendt D."/>
            <person name="Savage R."/>
            <person name="Osoegawa K."/>
            <person name="de Jong P."/>
            <person name="Lindberg D.R."/>
            <person name="Seaver E.C."/>
            <person name="Weisblat D.A."/>
            <person name="Putnam N.H."/>
            <person name="Grigoriev I.V."/>
            <person name="Rokhsar D.S."/>
        </authorList>
    </citation>
    <scope>NUCLEOTIDE SEQUENCE</scope>
</reference>
<feature type="binding site" evidence="1">
    <location>
        <begin position="494"/>
        <end position="495"/>
    </location>
    <ligand>
        <name>L-glutamate</name>
        <dbReference type="ChEBI" id="CHEBI:29985"/>
    </ligand>
</feature>
<dbReference type="PANTHER" id="PTHR11686">
    <property type="entry name" value="GAMMA GLUTAMYL TRANSPEPTIDASE"/>
    <property type="match status" value="1"/>
</dbReference>
<feature type="transmembrane region" description="Helical" evidence="3">
    <location>
        <begin position="70"/>
        <end position="91"/>
    </location>
</feature>
<dbReference type="GO" id="GO:0006751">
    <property type="term" value="P:glutathione catabolic process"/>
    <property type="evidence" value="ECO:0000318"/>
    <property type="project" value="GO_Central"/>
</dbReference>
<evidence type="ECO:0000313" key="4">
    <source>
        <dbReference type="EMBL" id="ESN92135.1"/>
    </source>
</evidence>
<dbReference type="GO" id="GO:0005886">
    <property type="term" value="C:plasma membrane"/>
    <property type="evidence" value="ECO:0000318"/>
    <property type="project" value="GO_Central"/>
</dbReference>
<keyword evidence="3" id="KW-1133">Transmembrane helix</keyword>
<dbReference type="EnsemblMetazoa" id="HelroT194397">
    <property type="protein sequence ID" value="HelroP194397"/>
    <property type="gene ID" value="HelroG194397"/>
</dbReference>
<dbReference type="KEGG" id="hro:HELRODRAFT_194397"/>
<feature type="compositionally biased region" description="Polar residues" evidence="2">
    <location>
        <begin position="391"/>
        <end position="418"/>
    </location>
</feature>
<feature type="binding site" evidence="1">
    <location>
        <position position="513"/>
    </location>
    <ligand>
        <name>L-glutamate</name>
        <dbReference type="ChEBI" id="CHEBI:29985"/>
    </ligand>
</feature>
<evidence type="ECO:0000256" key="1">
    <source>
        <dbReference type="PIRSR" id="PIRSR600101-2"/>
    </source>
</evidence>
<dbReference type="Gene3D" id="3.60.20.40">
    <property type="match status" value="1"/>
</dbReference>
<evidence type="ECO:0000313" key="6">
    <source>
        <dbReference type="Proteomes" id="UP000015101"/>
    </source>
</evidence>
<dbReference type="EMBL" id="KB097667">
    <property type="protein sequence ID" value="ESN92135.1"/>
    <property type="molecule type" value="Genomic_DNA"/>
</dbReference>
<dbReference type="AlphaFoldDB" id="T1FW06"/>
<dbReference type="OrthoDB" id="1081007at2759"/>
<keyword evidence="6" id="KW-1185">Reference proteome</keyword>